<organism evidence="1 2">
    <name type="scientific">Velocimicrobium porci</name>
    <dbReference type="NCBI Taxonomy" id="2606634"/>
    <lineage>
        <taxon>Bacteria</taxon>
        <taxon>Bacillati</taxon>
        <taxon>Bacillota</taxon>
        <taxon>Clostridia</taxon>
        <taxon>Lachnospirales</taxon>
        <taxon>Lachnospiraceae</taxon>
        <taxon>Velocimicrobium</taxon>
    </lineage>
</organism>
<evidence type="ECO:0000313" key="1">
    <source>
        <dbReference type="EMBL" id="MSS62798.1"/>
    </source>
</evidence>
<sequence>MNELLKKIYEKVISQEEDIFQMDKRINDCMEEYISRYKEDFSEKDMERIRDCVYYAVLTSQIEAFQMGMKYTVKTLLSILADL</sequence>
<comment type="caution">
    <text evidence="1">The sequence shown here is derived from an EMBL/GenBank/DDBJ whole genome shotgun (WGS) entry which is preliminary data.</text>
</comment>
<keyword evidence="2" id="KW-1185">Reference proteome</keyword>
<evidence type="ECO:0000313" key="2">
    <source>
        <dbReference type="Proteomes" id="UP000482209"/>
    </source>
</evidence>
<accession>A0A6L5XWS4</accession>
<dbReference type="RefSeq" id="WP_154516901.1">
    <property type="nucleotide sequence ID" value="NZ_VUMT01000003.1"/>
</dbReference>
<protein>
    <submittedName>
        <fullName evidence="1">Uncharacterized protein</fullName>
    </submittedName>
</protein>
<gene>
    <name evidence="1" type="ORF">FYJ58_02765</name>
</gene>
<dbReference type="AlphaFoldDB" id="A0A6L5XWS4"/>
<reference evidence="1 2" key="1">
    <citation type="submission" date="2019-08" db="EMBL/GenBank/DDBJ databases">
        <title>In-depth cultivation of the pig gut microbiome towards novel bacterial diversity and tailored functional studies.</title>
        <authorList>
            <person name="Wylensek D."/>
            <person name="Hitch T.C.A."/>
            <person name="Clavel T."/>
        </authorList>
    </citation>
    <scope>NUCLEOTIDE SEQUENCE [LARGE SCALE GENOMIC DNA]</scope>
    <source>
        <strain evidence="1 2">WCA-693-APC-MOT-I</strain>
    </source>
</reference>
<dbReference type="EMBL" id="VUMT01000003">
    <property type="protein sequence ID" value="MSS62798.1"/>
    <property type="molecule type" value="Genomic_DNA"/>
</dbReference>
<name>A0A6L5XWS4_9FIRM</name>
<dbReference type="Proteomes" id="UP000482209">
    <property type="component" value="Unassembled WGS sequence"/>
</dbReference>
<proteinExistence type="predicted"/>